<dbReference type="GO" id="GO:0120010">
    <property type="term" value="P:intermembrane phospholipid transfer"/>
    <property type="evidence" value="ECO:0007669"/>
    <property type="project" value="TreeGrafter"/>
</dbReference>
<evidence type="ECO:0000313" key="4">
    <source>
        <dbReference type="EMBL" id="OAI11437.1"/>
    </source>
</evidence>
<evidence type="ECO:0000256" key="3">
    <source>
        <dbReference type="SAM" id="SignalP"/>
    </source>
</evidence>
<dbReference type="STRING" id="702114.A1355_16095"/>
<reference evidence="5" key="1">
    <citation type="submission" date="2016-03" db="EMBL/GenBank/DDBJ databases">
        <authorList>
            <person name="Heylen K."/>
            <person name="De Vos P."/>
            <person name="Vekeman B."/>
        </authorList>
    </citation>
    <scope>NUCLEOTIDE SEQUENCE [LARGE SCALE GENOMIC DNA]</scope>
    <source>
        <strain evidence="5">R-45383</strain>
    </source>
</reference>
<evidence type="ECO:0000313" key="5">
    <source>
        <dbReference type="Proteomes" id="UP000077628"/>
    </source>
</evidence>
<comment type="similarity">
    <text evidence="1">Belongs to the MlaA family.</text>
</comment>
<dbReference type="Proteomes" id="UP000077628">
    <property type="component" value="Unassembled WGS sequence"/>
</dbReference>
<dbReference type="PRINTS" id="PR01805">
    <property type="entry name" value="VACJLIPOPROT"/>
</dbReference>
<dbReference type="Pfam" id="PF04333">
    <property type="entry name" value="MlaA"/>
    <property type="match status" value="1"/>
</dbReference>
<dbReference type="AlphaFoldDB" id="A0A177N0D9"/>
<accession>A0A177N0D9</accession>
<evidence type="ECO:0000256" key="1">
    <source>
        <dbReference type="ARBA" id="ARBA00010634"/>
    </source>
</evidence>
<proteinExistence type="inferred from homology"/>
<dbReference type="RefSeq" id="WP_064031766.1">
    <property type="nucleotide sequence ID" value="NZ_LUUK01000232.1"/>
</dbReference>
<dbReference type="PANTHER" id="PTHR30035:SF3">
    <property type="entry name" value="INTERMEMBRANE PHOSPHOLIPID TRANSPORT SYSTEM LIPOPROTEIN MLAA"/>
    <property type="match status" value="1"/>
</dbReference>
<feature type="chain" id="PRO_5008068656" evidence="3">
    <location>
        <begin position="20"/>
        <end position="240"/>
    </location>
</feature>
<dbReference type="EMBL" id="LUUK01000232">
    <property type="protein sequence ID" value="OAI11437.1"/>
    <property type="molecule type" value="Genomic_DNA"/>
</dbReference>
<dbReference type="PROSITE" id="PS51257">
    <property type="entry name" value="PROKAR_LIPOPROTEIN"/>
    <property type="match status" value="1"/>
</dbReference>
<feature type="signal peptide" evidence="3">
    <location>
        <begin position="1"/>
        <end position="19"/>
    </location>
</feature>
<dbReference type="InterPro" id="IPR007428">
    <property type="entry name" value="MlaA"/>
</dbReference>
<organism evidence="4 5">
    <name type="scientific">Methylomonas koyamae</name>
    <dbReference type="NCBI Taxonomy" id="702114"/>
    <lineage>
        <taxon>Bacteria</taxon>
        <taxon>Pseudomonadati</taxon>
        <taxon>Pseudomonadota</taxon>
        <taxon>Gammaproteobacteria</taxon>
        <taxon>Methylococcales</taxon>
        <taxon>Methylococcaceae</taxon>
        <taxon>Methylomonas</taxon>
    </lineage>
</organism>
<protein>
    <submittedName>
        <fullName evidence="4">ABC transporter</fullName>
    </submittedName>
</protein>
<gene>
    <name evidence="4" type="ORF">A1355_16095</name>
</gene>
<name>A0A177N0D9_9GAMM</name>
<keyword evidence="5" id="KW-1185">Reference proteome</keyword>
<evidence type="ECO:0000256" key="2">
    <source>
        <dbReference type="ARBA" id="ARBA00022729"/>
    </source>
</evidence>
<keyword evidence="2 3" id="KW-0732">Signal</keyword>
<dbReference type="OrthoDB" id="9785326at2"/>
<comment type="caution">
    <text evidence="4">The sequence shown here is derived from an EMBL/GenBank/DDBJ whole genome shotgun (WGS) entry which is preliminary data.</text>
</comment>
<dbReference type="PANTHER" id="PTHR30035">
    <property type="entry name" value="LIPOPROTEIN VACJ-RELATED"/>
    <property type="match status" value="1"/>
</dbReference>
<sequence length="240" mass="25661">MRTETFCAVGALALLSACASTPTTDPRDPYENYNRKVQSFNDGLDDYVMKPVAEGYKWLMPDFADQGISNFFSNIGEIGVIANDALQGNFSQSGEDGARFLINTTAGLGGFIDVGAMLDLPKHDESFDKTLAVWGMDTGSYLVLPLVGPSSTRGLGGIAGDAAFNPTTYLGASFAVSGLSGAVRAIDKRADNLEKGKIIDEAAIDRYEFFKNAYFSRKSYAVEIGGVQETVPLELNGSSE</sequence>
<dbReference type="GO" id="GO:0016020">
    <property type="term" value="C:membrane"/>
    <property type="evidence" value="ECO:0007669"/>
    <property type="project" value="InterPro"/>
</dbReference>